<keyword evidence="4" id="KW-1185">Reference proteome</keyword>
<feature type="transmembrane region" description="Helical" evidence="2">
    <location>
        <begin position="166"/>
        <end position="184"/>
    </location>
</feature>
<dbReference type="AlphaFoldDB" id="A0A3A8JXT6"/>
<dbReference type="EMBL" id="RAWE01000279">
    <property type="protein sequence ID" value="RKG95171.1"/>
    <property type="molecule type" value="Genomic_DNA"/>
</dbReference>
<comment type="caution">
    <text evidence="3">The sequence shown here is derived from an EMBL/GenBank/DDBJ whole genome shotgun (WGS) entry which is preliminary data.</text>
</comment>
<evidence type="ECO:0000256" key="2">
    <source>
        <dbReference type="SAM" id="Phobius"/>
    </source>
</evidence>
<gene>
    <name evidence="3" type="ORF">D7X32_39850</name>
</gene>
<organism evidence="3 4">
    <name type="scientific">Corallococcus carmarthensis</name>
    <dbReference type="NCBI Taxonomy" id="2316728"/>
    <lineage>
        <taxon>Bacteria</taxon>
        <taxon>Pseudomonadati</taxon>
        <taxon>Myxococcota</taxon>
        <taxon>Myxococcia</taxon>
        <taxon>Myxococcales</taxon>
        <taxon>Cystobacterineae</taxon>
        <taxon>Myxococcaceae</taxon>
        <taxon>Corallococcus</taxon>
    </lineage>
</organism>
<accession>A0A3A8JXT6</accession>
<sequence length="219" mass="22804">MVAELGAALKQTATREPVAGAPAPGLATTRAPAATAGETAPAREVVSRTERLFLLGVLLAVLVAIAGYIAAVSIHQFGRYEADGDAARVLLSKAENTQDRALLMRHIALMSGPQDVLTMRHITVFLGFVVVVIGAMFTLTGIEAAYQLRLKGVRTATTLKTSSPGLVLISLGAALVFGALYRSVTVDFGGMNSAMLRPEAAGAQEGAPFEEPYSGGPMH</sequence>
<keyword evidence="2" id="KW-0472">Membrane</keyword>
<protein>
    <submittedName>
        <fullName evidence="3">Uncharacterized protein</fullName>
    </submittedName>
</protein>
<feature type="region of interest" description="Disordered" evidence="1">
    <location>
        <begin position="14"/>
        <end position="34"/>
    </location>
</feature>
<reference evidence="4" key="1">
    <citation type="submission" date="2018-09" db="EMBL/GenBank/DDBJ databases">
        <authorList>
            <person name="Livingstone P.G."/>
            <person name="Whitworth D.E."/>
        </authorList>
    </citation>
    <scope>NUCLEOTIDE SEQUENCE [LARGE SCALE GENOMIC DNA]</scope>
    <source>
        <strain evidence="4">CA043D</strain>
    </source>
</reference>
<evidence type="ECO:0000256" key="1">
    <source>
        <dbReference type="SAM" id="MobiDB-lite"/>
    </source>
</evidence>
<feature type="transmembrane region" description="Helical" evidence="2">
    <location>
        <begin position="122"/>
        <end position="146"/>
    </location>
</feature>
<feature type="compositionally biased region" description="Low complexity" evidence="1">
    <location>
        <begin position="19"/>
        <end position="34"/>
    </location>
</feature>
<keyword evidence="2" id="KW-0812">Transmembrane</keyword>
<evidence type="ECO:0000313" key="3">
    <source>
        <dbReference type="EMBL" id="RKG95171.1"/>
    </source>
</evidence>
<dbReference type="RefSeq" id="WP_120607745.1">
    <property type="nucleotide sequence ID" value="NZ_RAWE01000279.1"/>
</dbReference>
<keyword evidence="2" id="KW-1133">Transmembrane helix</keyword>
<feature type="transmembrane region" description="Helical" evidence="2">
    <location>
        <begin position="52"/>
        <end position="74"/>
    </location>
</feature>
<evidence type="ECO:0000313" key="4">
    <source>
        <dbReference type="Proteomes" id="UP000268313"/>
    </source>
</evidence>
<proteinExistence type="predicted"/>
<dbReference type="Proteomes" id="UP000268313">
    <property type="component" value="Unassembled WGS sequence"/>
</dbReference>
<name>A0A3A8JXT6_9BACT</name>